<name>B8GTZ1_THISH</name>
<feature type="compositionally biased region" description="Gly residues" evidence="2">
    <location>
        <begin position="96"/>
        <end position="107"/>
    </location>
</feature>
<evidence type="ECO:0000313" key="4">
    <source>
        <dbReference type="Proteomes" id="UP000002383"/>
    </source>
</evidence>
<dbReference type="Proteomes" id="UP000002383">
    <property type="component" value="Chromosome"/>
</dbReference>
<protein>
    <recommendedName>
        <fullName evidence="1">UPF0229 protein Tgr7_0175</fullName>
    </recommendedName>
</protein>
<organism evidence="3 4">
    <name type="scientific">Thioalkalivibrio sulfidiphilus (strain HL-EbGR7)</name>
    <dbReference type="NCBI Taxonomy" id="396588"/>
    <lineage>
        <taxon>Bacteria</taxon>
        <taxon>Pseudomonadati</taxon>
        <taxon>Pseudomonadota</taxon>
        <taxon>Gammaproteobacteria</taxon>
        <taxon>Chromatiales</taxon>
        <taxon>Ectothiorhodospiraceae</taxon>
        <taxon>Thioalkalivibrio</taxon>
    </lineage>
</organism>
<dbReference type="STRING" id="396588.Tgr7_0175"/>
<dbReference type="InterPro" id="IPR006698">
    <property type="entry name" value="UPF0229"/>
</dbReference>
<comment type="similarity">
    <text evidence="1">Belongs to the UPF0229 family.</text>
</comment>
<dbReference type="OrthoDB" id="9788289at2"/>
<reference evidence="3 4" key="1">
    <citation type="journal article" date="2011" name="Stand. Genomic Sci.">
        <title>Complete genome sequence of 'Thioalkalivibrio sulfidophilus' HL-EbGr7.</title>
        <authorList>
            <person name="Muyzer G."/>
            <person name="Sorokin D.Y."/>
            <person name="Mavromatis K."/>
            <person name="Lapidus A."/>
            <person name="Clum A."/>
            <person name="Ivanova N."/>
            <person name="Pati A."/>
            <person name="d'Haeseleer P."/>
            <person name="Woyke T."/>
            <person name="Kyrpides N.C."/>
        </authorList>
    </citation>
    <scope>NUCLEOTIDE SEQUENCE [LARGE SCALE GENOMIC DNA]</scope>
    <source>
        <strain evidence="3 4">HL-EbGR7</strain>
    </source>
</reference>
<sequence>MVSIVDRRLNPKDKSLANRQRFIRRAKRQILDAVRDISGKRKVTEVGQGEEEIRIPADGLQEPSFRKGTDTGMRRHVVPGNKEYQAGDLIPRPDGGEGGRGPGGSPTGEGEDEFRFTVSRDEFLDLFFENLELPELARTQLSKVEQEGVQRAGYSVSGSPASLNLTRTMRNSLSRRLALRRPKREEILELDREIDRLERSGKDPERLRALVLEREALTRRSRLIPYIDPIDLRYNRFTPVPRPISQAVMFCLMDVSGSMTEDMKDLAKRFYMLLYLFLERRYRHVDIVFIRHTHIAQEVDEETFFYSRETGGTLVSPALREMERIVRDRYPPSDWNIYAAQASDGDNTPSDNATVVELLENVILPLCRYYAYIEVSEERGWDAPTDLWEVYQKLVAKGHPMAMRKVKKRADIFPVFQDLFTPAELRR</sequence>
<proteinExistence type="inferred from homology"/>
<dbReference type="HOGENOM" id="CLU_049702_0_0_6"/>
<keyword evidence="4" id="KW-1185">Reference proteome</keyword>
<dbReference type="PANTHER" id="PTHR30510:SF2">
    <property type="entry name" value="UPF0229 PROTEIN YEAH"/>
    <property type="match status" value="1"/>
</dbReference>
<evidence type="ECO:0000256" key="2">
    <source>
        <dbReference type="SAM" id="MobiDB-lite"/>
    </source>
</evidence>
<feature type="region of interest" description="Disordered" evidence="2">
    <location>
        <begin position="83"/>
        <end position="112"/>
    </location>
</feature>
<dbReference type="PANTHER" id="PTHR30510">
    <property type="entry name" value="UPF0229 PROTEIN YEAH"/>
    <property type="match status" value="1"/>
</dbReference>
<dbReference type="RefSeq" id="WP_012636763.1">
    <property type="nucleotide sequence ID" value="NC_011901.1"/>
</dbReference>
<dbReference type="NCBIfam" id="NF003708">
    <property type="entry name" value="PRK05325.1-3"/>
    <property type="match status" value="1"/>
</dbReference>
<accession>B8GTZ1</accession>
<dbReference type="AlphaFoldDB" id="B8GTZ1"/>
<dbReference type="Pfam" id="PF04285">
    <property type="entry name" value="DUF444"/>
    <property type="match status" value="1"/>
</dbReference>
<dbReference type="HAMAP" id="MF_01232">
    <property type="entry name" value="UPF0229"/>
    <property type="match status" value="1"/>
</dbReference>
<dbReference type="KEGG" id="tgr:Tgr7_0175"/>
<evidence type="ECO:0000256" key="1">
    <source>
        <dbReference type="HAMAP-Rule" id="MF_01232"/>
    </source>
</evidence>
<dbReference type="eggNOG" id="COG2718">
    <property type="taxonomic scope" value="Bacteria"/>
</dbReference>
<gene>
    <name evidence="3" type="ordered locus">Tgr7_0175</name>
</gene>
<dbReference type="NCBIfam" id="NF003707">
    <property type="entry name" value="PRK05325.1-2"/>
    <property type="match status" value="1"/>
</dbReference>
<dbReference type="EMBL" id="CP001339">
    <property type="protein sequence ID" value="ACL71274.1"/>
    <property type="molecule type" value="Genomic_DNA"/>
</dbReference>
<evidence type="ECO:0000313" key="3">
    <source>
        <dbReference type="EMBL" id="ACL71274.1"/>
    </source>
</evidence>